<evidence type="ECO:0000256" key="2">
    <source>
        <dbReference type="ARBA" id="ARBA00005369"/>
    </source>
</evidence>
<evidence type="ECO:0000256" key="8">
    <source>
        <dbReference type="ARBA" id="ARBA00022691"/>
    </source>
</evidence>
<comment type="subcellular location">
    <subcellularLocation>
        <location evidence="1">Cytoplasm</location>
    </subcellularLocation>
</comment>
<evidence type="ECO:0000256" key="12">
    <source>
        <dbReference type="SAM" id="MobiDB-lite"/>
    </source>
</evidence>
<dbReference type="CDD" id="cd02440">
    <property type="entry name" value="AdoMet_MTases"/>
    <property type="match status" value="1"/>
</dbReference>
<keyword evidence="5" id="KW-0963">Cytoplasm</keyword>
<dbReference type="GO" id="GO:0005737">
    <property type="term" value="C:cytoplasm"/>
    <property type="evidence" value="ECO:0007669"/>
    <property type="project" value="UniProtKB-SubCell"/>
</dbReference>
<gene>
    <name evidence="13" type="ordered locus">Sare_4918</name>
</gene>
<comment type="similarity">
    <text evidence="2">Belongs to the methyltransferase superfamily. L-isoaspartyl/D-aspartyl protein methyltransferase family.</text>
</comment>
<keyword evidence="6 13" id="KW-0489">Methyltransferase</keyword>
<dbReference type="EMBL" id="CP000850">
    <property type="protein sequence ID" value="ABW00667.1"/>
    <property type="molecule type" value="Genomic_DNA"/>
</dbReference>
<dbReference type="PANTHER" id="PTHR11579">
    <property type="entry name" value="PROTEIN-L-ISOASPARTATE O-METHYLTRANSFERASE"/>
    <property type="match status" value="1"/>
</dbReference>
<dbReference type="PANTHER" id="PTHR11579:SF0">
    <property type="entry name" value="PROTEIN-L-ISOASPARTATE(D-ASPARTATE) O-METHYLTRANSFERASE"/>
    <property type="match status" value="1"/>
</dbReference>
<dbReference type="OrthoDB" id="5143400at2"/>
<keyword evidence="7 13" id="KW-0808">Transferase</keyword>
<evidence type="ECO:0000256" key="10">
    <source>
        <dbReference type="ARBA" id="ARBA00031323"/>
    </source>
</evidence>
<dbReference type="Gene3D" id="3.40.50.150">
    <property type="entry name" value="Vaccinia Virus protein VP39"/>
    <property type="match status" value="1"/>
</dbReference>
<dbReference type="InterPro" id="IPR026448">
    <property type="entry name" value="Methyltr_grasp"/>
</dbReference>
<dbReference type="SUPFAM" id="SSF53335">
    <property type="entry name" value="S-adenosyl-L-methionine-dependent methyltransferases"/>
    <property type="match status" value="1"/>
</dbReference>
<dbReference type="NCBIfam" id="TIGR04188">
    <property type="entry name" value="methyltr_grsp"/>
    <property type="match status" value="1"/>
</dbReference>
<name>A8LW62_SALAI</name>
<protein>
    <recommendedName>
        <fullName evidence="4">Protein-L-isoaspartate O-methyltransferase</fullName>
        <ecNumber evidence="3">2.1.1.77</ecNumber>
    </recommendedName>
    <alternativeName>
        <fullName evidence="11">L-isoaspartyl protein carboxyl methyltransferase</fullName>
    </alternativeName>
    <alternativeName>
        <fullName evidence="9">Protein L-isoaspartyl methyltransferase</fullName>
    </alternativeName>
    <alternativeName>
        <fullName evidence="10">Protein-beta-aspartate methyltransferase</fullName>
    </alternativeName>
</protein>
<evidence type="ECO:0000256" key="9">
    <source>
        <dbReference type="ARBA" id="ARBA00030757"/>
    </source>
</evidence>
<evidence type="ECO:0000256" key="1">
    <source>
        <dbReference type="ARBA" id="ARBA00004496"/>
    </source>
</evidence>
<evidence type="ECO:0000256" key="7">
    <source>
        <dbReference type="ARBA" id="ARBA00022679"/>
    </source>
</evidence>
<feature type="compositionally biased region" description="Polar residues" evidence="12">
    <location>
        <begin position="391"/>
        <end position="409"/>
    </location>
</feature>
<dbReference type="InterPro" id="IPR029063">
    <property type="entry name" value="SAM-dependent_MTases_sf"/>
</dbReference>
<dbReference type="EC" id="2.1.1.77" evidence="3"/>
<dbReference type="InterPro" id="IPR000682">
    <property type="entry name" value="PCMT"/>
</dbReference>
<dbReference type="HOGENOM" id="CLU_037629_0_1_11"/>
<dbReference type="PATRIC" id="fig|391037.6.peg.4965"/>
<evidence type="ECO:0000256" key="3">
    <source>
        <dbReference type="ARBA" id="ARBA00011890"/>
    </source>
</evidence>
<dbReference type="GO" id="GO:0004719">
    <property type="term" value="F:protein-L-isoaspartate (D-aspartate) O-methyltransferase activity"/>
    <property type="evidence" value="ECO:0007669"/>
    <property type="project" value="UniProtKB-EC"/>
</dbReference>
<feature type="region of interest" description="Disordered" evidence="12">
    <location>
        <begin position="373"/>
        <end position="409"/>
    </location>
</feature>
<evidence type="ECO:0000256" key="4">
    <source>
        <dbReference type="ARBA" id="ARBA00013346"/>
    </source>
</evidence>
<dbReference type="GO" id="GO:0032259">
    <property type="term" value="P:methylation"/>
    <property type="evidence" value="ECO:0007669"/>
    <property type="project" value="UniProtKB-KW"/>
</dbReference>
<accession>A8LW62</accession>
<sequence length="409" mass="43577">MTLTDAGYRQRRQHLVAQLHTTGHLTSPTVAGAFASVARHPFAPAVYDVNSHGQVGDVLHATRPEHQDAYLAAVYGDEAIVTQIAEDGRPTSSSTQPGVMAVMLEALDLQPGMTVLEIGTGTGYNAALLAHLLGDEAVTSVDIDPHLVTTATTALHHAGYRPTVVAADGLAGYPARAPYDRLIATCSVRRVPAAWLRQAKPGGLVLANLSYGVVPLRVDDTGAGHGRFLPQVAAFIEARPADGPVGPTVADMVSSCMGSTGTTSPGHNRDVALFGDPCGEFWWRLAEPSIYHCTLLPDGEVVHCLVDADTDSWARIHAQGSTVTVTQGGPRRIWHAVTTACRRWDSAGRPTHDHLGLTVDRNGTHTLWIDTPDRPHTWPLDETSPHVRCQTPGTRSASTSTDPSPDQVD</sequence>
<dbReference type="STRING" id="391037.Sare_4918"/>
<evidence type="ECO:0000256" key="6">
    <source>
        <dbReference type="ARBA" id="ARBA00022603"/>
    </source>
</evidence>
<evidence type="ECO:0000256" key="11">
    <source>
        <dbReference type="ARBA" id="ARBA00031350"/>
    </source>
</evidence>
<reference evidence="13" key="1">
    <citation type="submission" date="2007-10" db="EMBL/GenBank/DDBJ databases">
        <title>Complete sequence of Salinispora arenicola CNS-205.</title>
        <authorList>
            <consortium name="US DOE Joint Genome Institute"/>
            <person name="Copeland A."/>
            <person name="Lucas S."/>
            <person name="Lapidus A."/>
            <person name="Barry K."/>
            <person name="Glavina del Rio T."/>
            <person name="Dalin E."/>
            <person name="Tice H."/>
            <person name="Pitluck S."/>
            <person name="Foster B."/>
            <person name="Schmutz J."/>
            <person name="Larimer F."/>
            <person name="Land M."/>
            <person name="Hauser L."/>
            <person name="Kyrpides N."/>
            <person name="Ivanova N."/>
            <person name="Jensen P.R."/>
            <person name="Moore B.S."/>
            <person name="Penn K."/>
            <person name="Jenkins C."/>
            <person name="Udwary D."/>
            <person name="Xiang L."/>
            <person name="Gontang E."/>
            <person name="Richardson P."/>
        </authorList>
    </citation>
    <scope>NUCLEOTIDE SEQUENCE [LARGE SCALE GENOMIC DNA]</scope>
    <source>
        <strain evidence="13">CNS-205</strain>
    </source>
</reference>
<dbReference type="KEGG" id="saq:Sare_4918"/>
<keyword evidence="8" id="KW-0949">S-adenosyl-L-methionine</keyword>
<organism evidence="13">
    <name type="scientific">Salinispora arenicola (strain CNS-205)</name>
    <dbReference type="NCBI Taxonomy" id="391037"/>
    <lineage>
        <taxon>Bacteria</taxon>
        <taxon>Bacillati</taxon>
        <taxon>Actinomycetota</taxon>
        <taxon>Actinomycetes</taxon>
        <taxon>Micromonosporales</taxon>
        <taxon>Micromonosporaceae</taxon>
        <taxon>Salinispora</taxon>
    </lineage>
</organism>
<evidence type="ECO:0000313" key="13">
    <source>
        <dbReference type="EMBL" id="ABW00667.1"/>
    </source>
</evidence>
<dbReference type="eggNOG" id="COG2518">
    <property type="taxonomic scope" value="Bacteria"/>
</dbReference>
<evidence type="ECO:0000256" key="5">
    <source>
        <dbReference type="ARBA" id="ARBA00022490"/>
    </source>
</evidence>
<dbReference type="Pfam" id="PF01135">
    <property type="entry name" value="PCMT"/>
    <property type="match status" value="1"/>
</dbReference>
<proteinExistence type="inferred from homology"/>
<dbReference type="AlphaFoldDB" id="A8LW62"/>